<evidence type="ECO:0000313" key="1">
    <source>
        <dbReference type="EMBL" id="QXJ30272.1"/>
    </source>
</evidence>
<dbReference type="EMBL" id="CP077717">
    <property type="protein sequence ID" value="QXJ30272.1"/>
    <property type="molecule type" value="Genomic_DNA"/>
</dbReference>
<dbReference type="GeneID" id="65564647"/>
<name>A0A8F5GVD1_SACSH</name>
<dbReference type="RefSeq" id="WP_015979200.1">
    <property type="nucleotide sequence ID" value="NZ_CP077717.1"/>
</dbReference>
<dbReference type="KEGG" id="sshi:J5U23_03169"/>
<accession>A0A8F5GVD1</accession>
<dbReference type="OrthoDB" id="373633at2157"/>
<dbReference type="Proteomes" id="UP000694018">
    <property type="component" value="Chromosome"/>
</dbReference>
<sequence length="49" mass="5781">MGCAKSELLILLEYIDRECKDYESCKRIIVELEERVKKIAFVEAINDLF</sequence>
<organism evidence="1 2">
    <name type="scientific">Saccharolobus shibatae (strain ATCC 51178 / DSM 5389 / JCM 8931 / NBRC 15437 / B12)</name>
    <name type="common">Sulfolobus shibatae</name>
    <dbReference type="NCBI Taxonomy" id="523848"/>
    <lineage>
        <taxon>Archaea</taxon>
        <taxon>Thermoproteota</taxon>
        <taxon>Thermoprotei</taxon>
        <taxon>Sulfolobales</taxon>
        <taxon>Sulfolobaceae</taxon>
        <taxon>Saccharolobus</taxon>
    </lineage>
</organism>
<dbReference type="AlphaFoldDB" id="A0A8F5GVD1"/>
<gene>
    <name evidence="1" type="ORF">J5U23_03169</name>
</gene>
<protein>
    <submittedName>
        <fullName evidence="1">Uncharacterized protein</fullName>
    </submittedName>
</protein>
<reference evidence="1" key="1">
    <citation type="journal article" date="2021" name="Environ. Microbiol.">
        <title>New insights into the diversity and evolution of the archaeal mobilome from three complete genomes of Saccharolobus shibatae.</title>
        <authorList>
            <person name="Medvedeva S."/>
            <person name="Brandt D."/>
            <person name="Cvirkaite-Krupovic V."/>
            <person name="Liu Y."/>
            <person name="Severinov K."/>
            <person name="Ishino S."/>
            <person name="Ishino Y."/>
            <person name="Prangishvili D."/>
            <person name="Kalinowski J."/>
            <person name="Krupovic M."/>
        </authorList>
    </citation>
    <scope>NUCLEOTIDE SEQUENCE</scope>
    <source>
        <strain evidence="1">B12</strain>
    </source>
</reference>
<evidence type="ECO:0000313" key="2">
    <source>
        <dbReference type="Proteomes" id="UP000694018"/>
    </source>
</evidence>
<dbReference type="SMR" id="A0A8F5GVD1"/>
<proteinExistence type="predicted"/>